<evidence type="ECO:0000313" key="2">
    <source>
        <dbReference type="EMBL" id="PRD42989.1"/>
    </source>
</evidence>
<proteinExistence type="predicted"/>
<sequence length="68" mass="7285">PCGIFHGPPCFPLDVVAGAGFSGKKFFDILGKREDTREDRGSSSSVNTAGGRRQSVAEQKGQRTEESK</sequence>
<protein>
    <submittedName>
        <fullName evidence="2">Uncharacterized protein</fullName>
    </submittedName>
</protein>
<reference evidence="2 3" key="1">
    <citation type="submission" date="2018-02" db="EMBL/GenBank/DDBJ databases">
        <title>The draft genome of Sphingobacterium sp. 5JN-11.</title>
        <authorList>
            <person name="Liu L."/>
            <person name="Li L."/>
            <person name="Liang L."/>
            <person name="Zhang X."/>
            <person name="Wang T."/>
        </authorList>
    </citation>
    <scope>NUCLEOTIDE SEQUENCE [LARGE SCALE GENOMIC DNA]</scope>
    <source>
        <strain evidence="2 3">5JN-11</strain>
    </source>
</reference>
<feature type="compositionally biased region" description="Basic and acidic residues" evidence="1">
    <location>
        <begin position="32"/>
        <end position="41"/>
    </location>
</feature>
<dbReference type="AlphaFoldDB" id="A0A2S9IR44"/>
<feature type="region of interest" description="Disordered" evidence="1">
    <location>
        <begin position="32"/>
        <end position="68"/>
    </location>
</feature>
<name>A0A2S9IR44_9SPHI</name>
<accession>A0A2S9IR44</accession>
<gene>
    <name evidence="2" type="ORF">C5745_19980</name>
</gene>
<keyword evidence="3" id="KW-1185">Reference proteome</keyword>
<evidence type="ECO:0000256" key="1">
    <source>
        <dbReference type="SAM" id="MobiDB-lite"/>
    </source>
</evidence>
<feature type="non-terminal residue" evidence="2">
    <location>
        <position position="1"/>
    </location>
</feature>
<dbReference type="EMBL" id="PVBQ01000067">
    <property type="protein sequence ID" value="PRD42989.1"/>
    <property type="molecule type" value="Genomic_DNA"/>
</dbReference>
<comment type="caution">
    <text evidence="2">The sequence shown here is derived from an EMBL/GenBank/DDBJ whole genome shotgun (WGS) entry which is preliminary data.</text>
</comment>
<evidence type="ECO:0000313" key="3">
    <source>
        <dbReference type="Proteomes" id="UP000239711"/>
    </source>
</evidence>
<dbReference type="Proteomes" id="UP000239711">
    <property type="component" value="Unassembled WGS sequence"/>
</dbReference>
<organism evidence="2 3">
    <name type="scientific">Sphingobacterium haloxyli</name>
    <dbReference type="NCBI Taxonomy" id="2100533"/>
    <lineage>
        <taxon>Bacteria</taxon>
        <taxon>Pseudomonadati</taxon>
        <taxon>Bacteroidota</taxon>
        <taxon>Sphingobacteriia</taxon>
        <taxon>Sphingobacteriales</taxon>
        <taxon>Sphingobacteriaceae</taxon>
        <taxon>Sphingobacterium</taxon>
    </lineage>
</organism>